<dbReference type="SUPFAM" id="SSF54285">
    <property type="entry name" value="MoaD/ThiS"/>
    <property type="match status" value="1"/>
</dbReference>
<dbReference type="PANTHER" id="PTHR34472:SF1">
    <property type="entry name" value="SULFUR CARRIER PROTEIN THIS"/>
    <property type="match status" value="1"/>
</dbReference>
<dbReference type="InterPro" id="IPR010035">
    <property type="entry name" value="Thi_S"/>
</dbReference>
<dbReference type="NCBIfam" id="TIGR01683">
    <property type="entry name" value="thiS"/>
    <property type="match status" value="1"/>
</dbReference>
<dbReference type="AlphaFoldDB" id="A0A934JUT8"/>
<reference evidence="1" key="1">
    <citation type="submission" date="2020-12" db="EMBL/GenBank/DDBJ databases">
        <title>Marinomonas arctica sp. nov., a psychrotolerant bacterium isolated from the Arctic.</title>
        <authorList>
            <person name="Zhang Y."/>
        </authorList>
    </citation>
    <scope>NUCLEOTIDE SEQUENCE</scope>
    <source>
        <strain evidence="1">C1424</strain>
    </source>
</reference>
<gene>
    <name evidence="1" type="primary">thiS</name>
    <name evidence="1" type="ORF">I8J31_08660</name>
</gene>
<evidence type="ECO:0000313" key="2">
    <source>
        <dbReference type="Proteomes" id="UP000628710"/>
    </source>
</evidence>
<dbReference type="CDD" id="cd00565">
    <property type="entry name" value="Ubl_ThiS"/>
    <property type="match status" value="1"/>
</dbReference>
<dbReference type="Gene3D" id="3.10.20.30">
    <property type="match status" value="1"/>
</dbReference>
<dbReference type="Pfam" id="PF02597">
    <property type="entry name" value="ThiS"/>
    <property type="match status" value="1"/>
</dbReference>
<comment type="caution">
    <text evidence="1">The sequence shown here is derived from an EMBL/GenBank/DDBJ whole genome shotgun (WGS) entry which is preliminary data.</text>
</comment>
<sequence length="65" mass="6897">MNIILNDEAFHFAGGTLLDLLAVLGKPIEGVAIAINQSIVPKSIWAETLLETDAQVFIFESIAGG</sequence>
<keyword evidence="2" id="KW-1185">Reference proteome</keyword>
<name>A0A934JUT8_9GAMM</name>
<dbReference type="InterPro" id="IPR012675">
    <property type="entry name" value="Beta-grasp_dom_sf"/>
</dbReference>
<dbReference type="InterPro" id="IPR016155">
    <property type="entry name" value="Mopterin_synth/thiamin_S_b"/>
</dbReference>
<protein>
    <submittedName>
        <fullName evidence="1">Sulfur carrier protein ThiS</fullName>
    </submittedName>
</protein>
<dbReference type="RefSeq" id="WP_199467882.1">
    <property type="nucleotide sequence ID" value="NZ_JAEMNX010000008.1"/>
</dbReference>
<dbReference type="PANTHER" id="PTHR34472">
    <property type="entry name" value="SULFUR CARRIER PROTEIN THIS"/>
    <property type="match status" value="1"/>
</dbReference>
<organism evidence="1 2">
    <name type="scientific">Marinomonas transparens</name>
    <dbReference type="NCBI Taxonomy" id="2795388"/>
    <lineage>
        <taxon>Bacteria</taxon>
        <taxon>Pseudomonadati</taxon>
        <taxon>Pseudomonadota</taxon>
        <taxon>Gammaproteobacteria</taxon>
        <taxon>Oceanospirillales</taxon>
        <taxon>Oceanospirillaceae</taxon>
        <taxon>Marinomonas</taxon>
    </lineage>
</organism>
<accession>A0A934JUT8</accession>
<proteinExistence type="predicted"/>
<dbReference type="InterPro" id="IPR003749">
    <property type="entry name" value="ThiS/MoaD-like"/>
</dbReference>
<dbReference type="Proteomes" id="UP000628710">
    <property type="component" value="Unassembled WGS sequence"/>
</dbReference>
<dbReference type="EMBL" id="JAEMNX010000008">
    <property type="protein sequence ID" value="MBJ7537740.1"/>
    <property type="molecule type" value="Genomic_DNA"/>
</dbReference>
<evidence type="ECO:0000313" key="1">
    <source>
        <dbReference type="EMBL" id="MBJ7537740.1"/>
    </source>
</evidence>